<evidence type="ECO:0000313" key="3">
    <source>
        <dbReference type="Proteomes" id="UP000777438"/>
    </source>
</evidence>
<dbReference type="Proteomes" id="UP000777438">
    <property type="component" value="Unassembled WGS sequence"/>
</dbReference>
<reference evidence="2 3" key="1">
    <citation type="journal article" date="2021" name="Nat. Commun.">
        <title>Genetic determinants of endophytism in the Arabidopsis root mycobiome.</title>
        <authorList>
            <person name="Mesny F."/>
            <person name="Miyauchi S."/>
            <person name="Thiergart T."/>
            <person name="Pickel B."/>
            <person name="Atanasova L."/>
            <person name="Karlsson M."/>
            <person name="Huettel B."/>
            <person name="Barry K.W."/>
            <person name="Haridas S."/>
            <person name="Chen C."/>
            <person name="Bauer D."/>
            <person name="Andreopoulos W."/>
            <person name="Pangilinan J."/>
            <person name="LaButti K."/>
            <person name="Riley R."/>
            <person name="Lipzen A."/>
            <person name="Clum A."/>
            <person name="Drula E."/>
            <person name="Henrissat B."/>
            <person name="Kohler A."/>
            <person name="Grigoriev I.V."/>
            <person name="Martin F.M."/>
            <person name="Hacquard S."/>
        </authorList>
    </citation>
    <scope>NUCLEOTIDE SEQUENCE [LARGE SCALE GENOMIC DNA]</scope>
    <source>
        <strain evidence="2 3">MPI-CAGE-CH-0241</strain>
    </source>
</reference>
<evidence type="ECO:0000256" key="1">
    <source>
        <dbReference type="SAM" id="MobiDB-lite"/>
    </source>
</evidence>
<sequence>MPLKLSSRCYLILSLCNFIVVSIPMTPEGSSPSEPPIRPSLRTPKALARLGLAFFSLSPHAFAFLFKIVPEPVNHFPATAPPRATPKTSSPGTDPVLSSPAIGESPLAGESEPCQGKGPREWVAQ</sequence>
<dbReference type="EMBL" id="JAGPYM010000007">
    <property type="protein sequence ID" value="KAH6892234.1"/>
    <property type="molecule type" value="Genomic_DNA"/>
</dbReference>
<feature type="region of interest" description="Disordered" evidence="1">
    <location>
        <begin position="77"/>
        <end position="125"/>
    </location>
</feature>
<keyword evidence="3" id="KW-1185">Reference proteome</keyword>
<dbReference type="AlphaFoldDB" id="A0A9P8W9W4"/>
<comment type="caution">
    <text evidence="2">The sequence shown here is derived from an EMBL/GenBank/DDBJ whole genome shotgun (WGS) entry which is preliminary data.</text>
</comment>
<organism evidence="2 3">
    <name type="scientific">Thelonectria olida</name>
    <dbReference type="NCBI Taxonomy" id="1576542"/>
    <lineage>
        <taxon>Eukaryota</taxon>
        <taxon>Fungi</taxon>
        <taxon>Dikarya</taxon>
        <taxon>Ascomycota</taxon>
        <taxon>Pezizomycotina</taxon>
        <taxon>Sordariomycetes</taxon>
        <taxon>Hypocreomycetidae</taxon>
        <taxon>Hypocreales</taxon>
        <taxon>Nectriaceae</taxon>
        <taxon>Thelonectria</taxon>
    </lineage>
</organism>
<name>A0A9P8W9W4_9HYPO</name>
<gene>
    <name evidence="2" type="ORF">B0T10DRAFT_483379</name>
</gene>
<proteinExistence type="predicted"/>
<evidence type="ECO:0000313" key="2">
    <source>
        <dbReference type="EMBL" id="KAH6892234.1"/>
    </source>
</evidence>
<protein>
    <submittedName>
        <fullName evidence="2">Uncharacterized protein</fullName>
    </submittedName>
</protein>
<accession>A0A9P8W9W4</accession>